<evidence type="ECO:0000313" key="2">
    <source>
        <dbReference type="Proteomes" id="UP001632037"/>
    </source>
</evidence>
<dbReference type="Proteomes" id="UP001632037">
    <property type="component" value="Unassembled WGS sequence"/>
</dbReference>
<name>A0ABD3FCH1_9STRA</name>
<dbReference type="EMBL" id="JBIMZQ010000030">
    <property type="protein sequence ID" value="KAL3662719.1"/>
    <property type="molecule type" value="Genomic_DNA"/>
</dbReference>
<comment type="caution">
    <text evidence="1">The sequence shown here is derived from an EMBL/GenBank/DDBJ whole genome shotgun (WGS) entry which is preliminary data.</text>
</comment>
<evidence type="ECO:0000313" key="1">
    <source>
        <dbReference type="EMBL" id="KAL3662719.1"/>
    </source>
</evidence>
<gene>
    <name evidence="1" type="ORF">V7S43_012123</name>
</gene>
<proteinExistence type="predicted"/>
<sequence>MRDGASSAVACLIVTTSGRILLLWDQDDTLPFRYPQLAMLLASLFHFAQAQTFGHLELQNGFTLLISSDVAAQVSVAVIFTTPTATRDSGDFSAEVAPAQLGRLKSLIILQEFVRCYRGDIDRLAAESIAQAELKAEEYTLTSALNGFQNGFDGTLDEFITFQADFVGLVMETTARGIQNVLMSWDHDGAAIVAKGSYITVVPPPPPIKIK</sequence>
<reference evidence="1 2" key="1">
    <citation type="submission" date="2024-09" db="EMBL/GenBank/DDBJ databases">
        <title>Genome sequencing and assembly of Phytophthora oleae, isolate VK10A, causative agent of rot of olive drupes.</title>
        <authorList>
            <person name="Conti Taguali S."/>
            <person name="Riolo M."/>
            <person name="La Spada F."/>
            <person name="Cacciola S.O."/>
            <person name="Dionisio G."/>
        </authorList>
    </citation>
    <scope>NUCLEOTIDE SEQUENCE [LARGE SCALE GENOMIC DNA]</scope>
    <source>
        <strain evidence="1 2">VK10A</strain>
    </source>
</reference>
<dbReference type="AlphaFoldDB" id="A0ABD3FCH1"/>
<protein>
    <submittedName>
        <fullName evidence="1">Uncharacterized protein</fullName>
    </submittedName>
</protein>
<keyword evidence="2" id="KW-1185">Reference proteome</keyword>
<accession>A0ABD3FCH1</accession>
<organism evidence="1 2">
    <name type="scientific">Phytophthora oleae</name>
    <dbReference type="NCBI Taxonomy" id="2107226"/>
    <lineage>
        <taxon>Eukaryota</taxon>
        <taxon>Sar</taxon>
        <taxon>Stramenopiles</taxon>
        <taxon>Oomycota</taxon>
        <taxon>Peronosporomycetes</taxon>
        <taxon>Peronosporales</taxon>
        <taxon>Peronosporaceae</taxon>
        <taxon>Phytophthora</taxon>
    </lineage>
</organism>